<gene>
    <name evidence="1" type="ORF">BDR25DRAFT_361385</name>
</gene>
<dbReference type="Proteomes" id="UP000799755">
    <property type="component" value="Unassembled WGS sequence"/>
</dbReference>
<reference evidence="1" key="1">
    <citation type="journal article" date="2020" name="Stud. Mycol.">
        <title>101 Dothideomycetes genomes: a test case for predicting lifestyles and emergence of pathogens.</title>
        <authorList>
            <person name="Haridas S."/>
            <person name="Albert R."/>
            <person name="Binder M."/>
            <person name="Bloem J."/>
            <person name="Labutti K."/>
            <person name="Salamov A."/>
            <person name="Andreopoulos B."/>
            <person name="Baker S."/>
            <person name="Barry K."/>
            <person name="Bills G."/>
            <person name="Bluhm B."/>
            <person name="Cannon C."/>
            <person name="Castanera R."/>
            <person name="Culley D."/>
            <person name="Daum C."/>
            <person name="Ezra D."/>
            <person name="Gonzalez J."/>
            <person name="Henrissat B."/>
            <person name="Kuo A."/>
            <person name="Liang C."/>
            <person name="Lipzen A."/>
            <person name="Lutzoni F."/>
            <person name="Magnuson J."/>
            <person name="Mondo S."/>
            <person name="Nolan M."/>
            <person name="Ohm R."/>
            <person name="Pangilinan J."/>
            <person name="Park H.-J."/>
            <person name="Ramirez L."/>
            <person name="Alfaro M."/>
            <person name="Sun H."/>
            <person name="Tritt A."/>
            <person name="Yoshinaga Y."/>
            <person name="Zwiers L.-H."/>
            <person name="Turgeon B."/>
            <person name="Goodwin S."/>
            <person name="Spatafora J."/>
            <person name="Crous P."/>
            <person name="Grigoriev I."/>
        </authorList>
    </citation>
    <scope>NUCLEOTIDE SEQUENCE</scope>
    <source>
        <strain evidence="1">ATCC 200398</strain>
    </source>
</reference>
<organism evidence="1 2">
    <name type="scientific">Lindgomyces ingoldianus</name>
    <dbReference type="NCBI Taxonomy" id="673940"/>
    <lineage>
        <taxon>Eukaryota</taxon>
        <taxon>Fungi</taxon>
        <taxon>Dikarya</taxon>
        <taxon>Ascomycota</taxon>
        <taxon>Pezizomycotina</taxon>
        <taxon>Dothideomycetes</taxon>
        <taxon>Pleosporomycetidae</taxon>
        <taxon>Pleosporales</taxon>
        <taxon>Lindgomycetaceae</taxon>
        <taxon>Lindgomyces</taxon>
    </lineage>
</organism>
<evidence type="ECO:0000313" key="2">
    <source>
        <dbReference type="Proteomes" id="UP000799755"/>
    </source>
</evidence>
<protein>
    <submittedName>
        <fullName evidence="1">Uncharacterized protein</fullName>
    </submittedName>
</protein>
<dbReference type="EMBL" id="MU003535">
    <property type="protein sequence ID" value="KAF2464545.1"/>
    <property type="molecule type" value="Genomic_DNA"/>
</dbReference>
<proteinExistence type="predicted"/>
<name>A0ACB6QDH3_9PLEO</name>
<evidence type="ECO:0000313" key="1">
    <source>
        <dbReference type="EMBL" id="KAF2464545.1"/>
    </source>
</evidence>
<comment type="caution">
    <text evidence="1">The sequence shown here is derived from an EMBL/GenBank/DDBJ whole genome shotgun (WGS) entry which is preliminary data.</text>
</comment>
<sequence length="153" mass="16897">MGRAYGGLANFSRASNLKLKLYDLNNLHIVQCGLAMLVSVSLTRNTSIPAENQHKRRGAVDSTSRPQQVRKPLIGTKQGATLKFAVSSSNAGYKLFLDSWSFASVSTVHKGKTSYGITKCLFSEERGITTKRQSEYEIHPPYISLLLATRALY</sequence>
<keyword evidence="2" id="KW-1185">Reference proteome</keyword>
<accession>A0ACB6QDH3</accession>